<dbReference type="AlphaFoldDB" id="A0A1S3EKB7"/>
<proteinExistence type="predicted"/>
<dbReference type="SMART" id="SM00355">
    <property type="entry name" value="ZnF_C2H2"/>
    <property type="match status" value="3"/>
</dbReference>
<keyword evidence="1" id="KW-0863">Zinc-finger</keyword>
<dbReference type="OrthoDB" id="654211at2759"/>
<dbReference type="PROSITE" id="PS00028">
    <property type="entry name" value="ZINC_FINGER_C2H2_1"/>
    <property type="match status" value="3"/>
</dbReference>
<reference evidence="5" key="1">
    <citation type="submission" date="2025-08" db="UniProtKB">
        <authorList>
            <consortium name="RefSeq"/>
        </authorList>
    </citation>
    <scope>IDENTIFICATION</scope>
    <source>
        <tissue evidence="5">Etiolated seedlings</tissue>
    </source>
</reference>
<feature type="domain" description="C2H2-type" evidence="3">
    <location>
        <begin position="234"/>
        <end position="256"/>
    </location>
</feature>
<dbReference type="PROSITE" id="PS50157">
    <property type="entry name" value="ZINC_FINGER_C2H2_2"/>
    <property type="match status" value="3"/>
</dbReference>
<dbReference type="STRING" id="3827.A0A1S3EKB7"/>
<dbReference type="SUPFAM" id="SSF57667">
    <property type="entry name" value="beta-beta-alpha zinc fingers"/>
    <property type="match status" value="1"/>
</dbReference>
<dbReference type="Gene3D" id="3.30.160.60">
    <property type="entry name" value="Classic Zinc Finger"/>
    <property type="match status" value="1"/>
</dbReference>
<dbReference type="PaxDb" id="3827-XP_004514533.1"/>
<dbReference type="RefSeq" id="XP_012575386.1">
    <property type="nucleotide sequence ID" value="XM_012719932.2"/>
</dbReference>
<keyword evidence="1" id="KW-0479">Metal-binding</keyword>
<feature type="domain" description="C2H2-type" evidence="3">
    <location>
        <begin position="182"/>
        <end position="209"/>
    </location>
</feature>
<dbReference type="eggNOG" id="KOG1721">
    <property type="taxonomic scope" value="Eukaryota"/>
</dbReference>
<dbReference type="Pfam" id="PF13912">
    <property type="entry name" value="zf-C2H2_6"/>
    <property type="match status" value="3"/>
</dbReference>
<feature type="domain" description="C2H2-type" evidence="3">
    <location>
        <begin position="7"/>
        <end position="34"/>
    </location>
</feature>
<evidence type="ECO:0000256" key="2">
    <source>
        <dbReference type="SAM" id="MobiDB-lite"/>
    </source>
</evidence>
<protein>
    <submittedName>
        <fullName evidence="5">Zinc finger protein ZAT4</fullName>
    </submittedName>
</protein>
<dbReference type="InterPro" id="IPR044303">
    <property type="entry name" value="ZAT1/4/9"/>
</dbReference>
<dbReference type="eggNOG" id="KOG3085">
    <property type="taxonomic scope" value="Eukaryota"/>
</dbReference>
<dbReference type="PANTHER" id="PTHR46326">
    <property type="entry name" value="ZINC FINGER PROTEIN ZAT1-RELATED"/>
    <property type="match status" value="1"/>
</dbReference>
<dbReference type="InterPro" id="IPR036236">
    <property type="entry name" value="Znf_C2H2_sf"/>
</dbReference>
<dbReference type="Proteomes" id="UP000087171">
    <property type="component" value="Unplaced"/>
</dbReference>
<feature type="region of interest" description="Disordered" evidence="2">
    <location>
        <begin position="199"/>
        <end position="226"/>
    </location>
</feature>
<evidence type="ECO:0000313" key="4">
    <source>
        <dbReference type="Proteomes" id="UP000087171"/>
    </source>
</evidence>
<keyword evidence="4" id="KW-1185">Reference proteome</keyword>
<gene>
    <name evidence="5" type="primary">LOC101511854</name>
</gene>
<evidence type="ECO:0000313" key="5">
    <source>
        <dbReference type="RefSeq" id="XP_012575386.1"/>
    </source>
</evidence>
<sequence>MEKNKGRDCGICGKFFSSGKAIGGHMKSHLVILPIPPKPETMNQALDNSADLTQPPIQPTSSLTSLPEKKQTHDFRSMKRNFFTFSANSNRENEFVFIPKIPTRKRSKYCSKLNAVDNTKTQLEQTKSILDPVALVIAEILSTIKSKERNKQIINETNKMKAKDSAGSNDDSLVQAHSRARFICDMCGKMFGSYQALGGHKANHKKTKNPSQEGGYSDDEKSDNNGDFTDQKLFQCPYCYRAFKSAKAVGGHKKVHFPNTMVANARTSAIDFLGVR</sequence>
<evidence type="ECO:0000256" key="1">
    <source>
        <dbReference type="PROSITE-ProRule" id="PRU00042"/>
    </source>
</evidence>
<accession>A0A1S3EKB7</accession>
<dbReference type="GO" id="GO:0006355">
    <property type="term" value="P:regulation of DNA-templated transcription"/>
    <property type="evidence" value="ECO:0007669"/>
    <property type="project" value="InterPro"/>
</dbReference>
<keyword evidence="1" id="KW-0862">Zinc</keyword>
<name>A0A1S3EKB7_CICAR</name>
<dbReference type="InterPro" id="IPR013087">
    <property type="entry name" value="Znf_C2H2_type"/>
</dbReference>
<organism evidence="4 5">
    <name type="scientific">Cicer arietinum</name>
    <name type="common">Chickpea</name>
    <name type="synonym">Garbanzo</name>
    <dbReference type="NCBI Taxonomy" id="3827"/>
    <lineage>
        <taxon>Eukaryota</taxon>
        <taxon>Viridiplantae</taxon>
        <taxon>Streptophyta</taxon>
        <taxon>Embryophyta</taxon>
        <taxon>Tracheophyta</taxon>
        <taxon>Spermatophyta</taxon>
        <taxon>Magnoliopsida</taxon>
        <taxon>eudicotyledons</taxon>
        <taxon>Gunneridae</taxon>
        <taxon>Pentapetalae</taxon>
        <taxon>rosids</taxon>
        <taxon>fabids</taxon>
        <taxon>Fabales</taxon>
        <taxon>Fabaceae</taxon>
        <taxon>Papilionoideae</taxon>
        <taxon>50 kb inversion clade</taxon>
        <taxon>NPAAA clade</taxon>
        <taxon>Hologalegina</taxon>
        <taxon>IRL clade</taxon>
        <taxon>Cicereae</taxon>
        <taxon>Cicer</taxon>
    </lineage>
</organism>
<evidence type="ECO:0000259" key="3">
    <source>
        <dbReference type="PROSITE" id="PS50157"/>
    </source>
</evidence>
<dbReference type="PANTHER" id="PTHR46326:SF10">
    <property type="entry name" value="C2H2 AND C2HC ZINC FINGER PROTEIN"/>
    <property type="match status" value="1"/>
</dbReference>
<dbReference type="GO" id="GO:0008270">
    <property type="term" value="F:zinc ion binding"/>
    <property type="evidence" value="ECO:0007669"/>
    <property type="project" value="UniProtKB-KW"/>
</dbReference>